<feature type="region of interest" description="Disordered" evidence="1">
    <location>
        <begin position="78"/>
        <end position="121"/>
    </location>
</feature>
<comment type="caution">
    <text evidence="2">The sequence shown here is derived from an EMBL/GenBank/DDBJ whole genome shotgun (WGS) entry which is preliminary data.</text>
</comment>
<feature type="region of interest" description="Disordered" evidence="1">
    <location>
        <begin position="1"/>
        <end position="29"/>
    </location>
</feature>
<evidence type="ECO:0000256" key="1">
    <source>
        <dbReference type="SAM" id="MobiDB-lite"/>
    </source>
</evidence>
<feature type="compositionally biased region" description="Low complexity" evidence="1">
    <location>
        <begin position="87"/>
        <end position="97"/>
    </location>
</feature>
<accession>S4MEV8</accession>
<proteinExistence type="predicted"/>
<sequence>MQGGHRILASRTRTIRGAAGPAGLPGDVPLRREQAQYSSGRVTSPCHVRYWEANARPPRRPGASALTCASVGLARCRPHFPRRESSSPETTKSPSTREAFRSVSEGGLEPPRPIKGTSTSS</sequence>
<dbReference type="AlphaFoldDB" id="S4MEV8"/>
<dbReference type="Proteomes" id="UP000015001">
    <property type="component" value="Unassembled WGS sequence"/>
</dbReference>
<reference evidence="2 3" key="1">
    <citation type="submission" date="2013-02" db="EMBL/GenBank/DDBJ databases">
        <title>Draft Genome Sequence of Streptomyces afghaniensis, Which Produces Compounds of the Julimycin B-Complex.</title>
        <authorList>
            <person name="Gruening B.A."/>
            <person name="Praeg A."/>
            <person name="Erxleben A."/>
            <person name="Guenther S."/>
            <person name="Fiedler H.-P."/>
            <person name="Goodfellow M."/>
            <person name="Mueller M."/>
        </authorList>
    </citation>
    <scope>NUCLEOTIDE SEQUENCE [LARGE SCALE GENOMIC DNA]</scope>
    <source>
        <strain evidence="2 3">772</strain>
    </source>
</reference>
<protein>
    <submittedName>
        <fullName evidence="2">Uncharacterized protein</fullName>
    </submittedName>
</protein>
<name>S4MEV8_9ACTN</name>
<gene>
    <name evidence="2" type="ORF">STAFG_7983</name>
</gene>
<keyword evidence="3" id="KW-1185">Reference proteome</keyword>
<organism evidence="2 3">
    <name type="scientific">Streptomyces afghaniensis 772</name>
    <dbReference type="NCBI Taxonomy" id="1283301"/>
    <lineage>
        <taxon>Bacteria</taxon>
        <taxon>Bacillati</taxon>
        <taxon>Actinomycetota</taxon>
        <taxon>Actinomycetes</taxon>
        <taxon>Kitasatosporales</taxon>
        <taxon>Streptomycetaceae</taxon>
        <taxon>Streptomyces</taxon>
    </lineage>
</organism>
<evidence type="ECO:0000313" key="2">
    <source>
        <dbReference type="EMBL" id="EPJ34971.1"/>
    </source>
</evidence>
<dbReference type="HOGENOM" id="CLU_2036624_0_0_11"/>
<dbReference type="EMBL" id="AOPY01001670">
    <property type="protein sequence ID" value="EPJ34971.1"/>
    <property type="molecule type" value="Genomic_DNA"/>
</dbReference>
<evidence type="ECO:0000313" key="3">
    <source>
        <dbReference type="Proteomes" id="UP000015001"/>
    </source>
</evidence>